<comment type="caution">
    <text evidence="7">The sequence shown here is derived from an EMBL/GenBank/DDBJ whole genome shotgun (WGS) entry which is preliminary data.</text>
</comment>
<dbReference type="GO" id="GO:0005524">
    <property type="term" value="F:ATP binding"/>
    <property type="evidence" value="ECO:0007669"/>
    <property type="project" value="UniProtKB-KW"/>
</dbReference>
<evidence type="ECO:0000313" key="7">
    <source>
        <dbReference type="EMBL" id="OUI80172.1"/>
    </source>
</evidence>
<dbReference type="SMART" id="SM00382">
    <property type="entry name" value="AAA"/>
    <property type="match status" value="1"/>
</dbReference>
<dbReference type="GO" id="GO:0044874">
    <property type="term" value="P:lipoprotein localization to outer membrane"/>
    <property type="evidence" value="ECO:0007669"/>
    <property type="project" value="TreeGrafter"/>
</dbReference>
<dbReference type="InterPro" id="IPR017871">
    <property type="entry name" value="ABC_transporter-like_CS"/>
</dbReference>
<reference evidence="7 8" key="1">
    <citation type="submission" date="2014-06" db="EMBL/GenBank/DDBJ databases">
        <authorList>
            <person name="Ju J."/>
            <person name="Zhang J."/>
        </authorList>
    </citation>
    <scope>NUCLEOTIDE SEQUENCE [LARGE SCALE GENOMIC DNA]</scope>
    <source>
        <strain evidence="7">DmW_045</strain>
    </source>
</reference>
<organism evidence="7 8">
    <name type="scientific">Acetobacter orientalis</name>
    <dbReference type="NCBI Taxonomy" id="146474"/>
    <lineage>
        <taxon>Bacteria</taxon>
        <taxon>Pseudomonadati</taxon>
        <taxon>Pseudomonadota</taxon>
        <taxon>Alphaproteobacteria</taxon>
        <taxon>Acetobacterales</taxon>
        <taxon>Acetobacteraceae</taxon>
        <taxon>Acetobacter</taxon>
    </lineage>
</organism>
<dbReference type="FunFam" id="3.40.50.300:FF:000032">
    <property type="entry name" value="Export ABC transporter ATP-binding protein"/>
    <property type="match status" value="1"/>
</dbReference>
<dbReference type="Gene3D" id="3.40.50.300">
    <property type="entry name" value="P-loop containing nucleotide triphosphate hydrolases"/>
    <property type="match status" value="1"/>
</dbReference>
<dbReference type="InterPro" id="IPR015854">
    <property type="entry name" value="ABC_transpr_LolD-like"/>
</dbReference>
<dbReference type="GO" id="GO:0016887">
    <property type="term" value="F:ATP hydrolysis activity"/>
    <property type="evidence" value="ECO:0007669"/>
    <property type="project" value="InterPro"/>
</dbReference>
<evidence type="ECO:0000256" key="5">
    <source>
        <dbReference type="ARBA" id="ARBA00038388"/>
    </source>
</evidence>
<evidence type="ECO:0000256" key="4">
    <source>
        <dbReference type="ARBA" id="ARBA00022840"/>
    </source>
</evidence>
<dbReference type="Proteomes" id="UP000194639">
    <property type="component" value="Unassembled WGS sequence"/>
</dbReference>
<dbReference type="PANTHER" id="PTHR24220">
    <property type="entry name" value="IMPORT ATP-BINDING PROTEIN"/>
    <property type="match status" value="1"/>
</dbReference>
<protein>
    <submittedName>
        <fullName evidence="7">ABC transporter</fullName>
    </submittedName>
</protein>
<dbReference type="Pfam" id="PF00005">
    <property type="entry name" value="ABC_tran"/>
    <property type="match status" value="1"/>
</dbReference>
<gene>
    <name evidence="7" type="ORF">HK12_09735</name>
</gene>
<dbReference type="GO" id="GO:0022857">
    <property type="term" value="F:transmembrane transporter activity"/>
    <property type="evidence" value="ECO:0007669"/>
    <property type="project" value="TreeGrafter"/>
</dbReference>
<evidence type="ECO:0000259" key="6">
    <source>
        <dbReference type="PROSITE" id="PS50893"/>
    </source>
</evidence>
<dbReference type="InterPro" id="IPR027417">
    <property type="entry name" value="P-loop_NTPase"/>
</dbReference>
<keyword evidence="2" id="KW-1003">Cell membrane</keyword>
<accession>A0A251ZZL7</accession>
<evidence type="ECO:0000256" key="2">
    <source>
        <dbReference type="ARBA" id="ARBA00022519"/>
    </source>
</evidence>
<evidence type="ECO:0000256" key="3">
    <source>
        <dbReference type="ARBA" id="ARBA00022741"/>
    </source>
</evidence>
<dbReference type="CDD" id="cd03255">
    <property type="entry name" value="ABC_MJ0796_LolCDE_FtsE"/>
    <property type="match status" value="1"/>
</dbReference>
<name>A0A251ZZL7_9PROT</name>
<evidence type="ECO:0000313" key="8">
    <source>
        <dbReference type="Proteomes" id="UP000194639"/>
    </source>
</evidence>
<keyword evidence="1" id="KW-0813">Transport</keyword>
<dbReference type="PROSITE" id="PS50893">
    <property type="entry name" value="ABC_TRANSPORTER_2"/>
    <property type="match status" value="1"/>
</dbReference>
<dbReference type="EMBL" id="JOMO01000038">
    <property type="protein sequence ID" value="OUI80172.1"/>
    <property type="molecule type" value="Genomic_DNA"/>
</dbReference>
<evidence type="ECO:0000256" key="1">
    <source>
        <dbReference type="ARBA" id="ARBA00022448"/>
    </source>
</evidence>
<dbReference type="GO" id="GO:0098796">
    <property type="term" value="C:membrane protein complex"/>
    <property type="evidence" value="ECO:0007669"/>
    <property type="project" value="UniProtKB-ARBA"/>
</dbReference>
<keyword evidence="2" id="KW-0472">Membrane</keyword>
<dbReference type="GO" id="GO:0005886">
    <property type="term" value="C:plasma membrane"/>
    <property type="evidence" value="ECO:0007669"/>
    <property type="project" value="TreeGrafter"/>
</dbReference>
<dbReference type="SUPFAM" id="SSF52540">
    <property type="entry name" value="P-loop containing nucleoside triphosphate hydrolases"/>
    <property type="match status" value="1"/>
</dbReference>
<keyword evidence="4" id="KW-0067">ATP-binding</keyword>
<feature type="domain" description="ABC transporter" evidence="6">
    <location>
        <begin position="6"/>
        <end position="230"/>
    </location>
</feature>
<keyword evidence="2" id="KW-0997">Cell inner membrane</keyword>
<dbReference type="InterPro" id="IPR003439">
    <property type="entry name" value="ABC_transporter-like_ATP-bd"/>
</dbReference>
<dbReference type="PANTHER" id="PTHR24220:SF689">
    <property type="entry name" value="LIPOPROTEIN-RELEASING SYSTEM ATP-BINDING PROTEIN LOLD"/>
    <property type="match status" value="1"/>
</dbReference>
<dbReference type="AlphaFoldDB" id="A0A251ZZL7"/>
<dbReference type="InterPro" id="IPR017911">
    <property type="entry name" value="MacB-like_ATP-bd"/>
</dbReference>
<dbReference type="PROSITE" id="PS00211">
    <property type="entry name" value="ABC_TRANSPORTER_1"/>
    <property type="match status" value="1"/>
</dbReference>
<keyword evidence="3" id="KW-0547">Nucleotide-binding</keyword>
<sequence>MNNVVLRLSNVKKTYRSGDEGSLPVLQGVDFTLHAGELVALVAPSGTGKSTLLHLAGLLDTPDEGDIAIAGQNTCGLADAGRTALRRDQIGFVYQFHHLLAEFTAQENVMLPQMIAGVRKAEARAKAQHLLGQFGLAHRVKHLPGKLSGGEQQRVAIARALANNPVLLLADEPTGNLDVRTADAVFDELLNAVRGQGLAALVATHNEELLARMDRVMTLRDGKLVERVQP</sequence>
<proteinExistence type="inferred from homology"/>
<comment type="similarity">
    <text evidence="5">Belongs to the ABC transporter superfamily. Macrolide exporter (TC 3.A.1.122) family.</text>
</comment>
<dbReference type="GO" id="GO:0089705">
    <property type="term" value="P:protein localization to outer membrane"/>
    <property type="evidence" value="ECO:0007669"/>
    <property type="project" value="TreeGrafter"/>
</dbReference>
<dbReference type="InterPro" id="IPR003593">
    <property type="entry name" value="AAA+_ATPase"/>
</dbReference>